<evidence type="ECO:0000256" key="2">
    <source>
        <dbReference type="ARBA" id="ARBA00007727"/>
    </source>
</evidence>
<dbReference type="Proteomes" id="UP000541444">
    <property type="component" value="Unassembled WGS sequence"/>
</dbReference>
<keyword evidence="5" id="KW-1133">Transmembrane helix</keyword>
<dbReference type="AlphaFoldDB" id="A0A7J7MDE4"/>
<evidence type="ECO:0000259" key="8">
    <source>
        <dbReference type="Pfam" id="PF13839"/>
    </source>
</evidence>
<dbReference type="PANTHER" id="PTHR32285:SF36">
    <property type="entry name" value="PROTEIN TRICHOME BIREFRINGENCE-LIKE 38"/>
    <property type="match status" value="1"/>
</dbReference>
<comment type="caution">
    <text evidence="10">The sequence shown here is derived from an EMBL/GenBank/DDBJ whole genome shotgun (WGS) entry which is preliminary data.</text>
</comment>
<dbReference type="GO" id="GO:0016413">
    <property type="term" value="F:O-acetyltransferase activity"/>
    <property type="evidence" value="ECO:0007669"/>
    <property type="project" value="InterPro"/>
</dbReference>
<feature type="domain" description="Trichome birefringence-like N-terminal" evidence="9">
    <location>
        <begin position="28"/>
        <end position="80"/>
    </location>
</feature>
<dbReference type="OrthoDB" id="630188at2759"/>
<keyword evidence="4" id="KW-0735">Signal-anchor</keyword>
<evidence type="ECO:0000313" key="11">
    <source>
        <dbReference type="Proteomes" id="UP000541444"/>
    </source>
</evidence>
<proteinExistence type="inferred from homology"/>
<dbReference type="InterPro" id="IPR025846">
    <property type="entry name" value="TBL_N"/>
</dbReference>
<organism evidence="10 11">
    <name type="scientific">Kingdonia uniflora</name>
    <dbReference type="NCBI Taxonomy" id="39325"/>
    <lineage>
        <taxon>Eukaryota</taxon>
        <taxon>Viridiplantae</taxon>
        <taxon>Streptophyta</taxon>
        <taxon>Embryophyta</taxon>
        <taxon>Tracheophyta</taxon>
        <taxon>Spermatophyta</taxon>
        <taxon>Magnoliopsida</taxon>
        <taxon>Ranunculales</taxon>
        <taxon>Circaeasteraceae</taxon>
        <taxon>Kingdonia</taxon>
    </lineage>
</organism>
<evidence type="ECO:0000256" key="7">
    <source>
        <dbReference type="SAM" id="SignalP"/>
    </source>
</evidence>
<evidence type="ECO:0000259" key="9">
    <source>
        <dbReference type="Pfam" id="PF14416"/>
    </source>
</evidence>
<dbReference type="PANTHER" id="PTHR32285">
    <property type="entry name" value="PROTEIN TRICHOME BIREFRINGENCE-LIKE 9-RELATED"/>
    <property type="match status" value="1"/>
</dbReference>
<keyword evidence="7" id="KW-0732">Signal</keyword>
<feature type="signal peptide" evidence="7">
    <location>
        <begin position="1"/>
        <end position="26"/>
    </location>
</feature>
<dbReference type="GO" id="GO:0016020">
    <property type="term" value="C:membrane"/>
    <property type="evidence" value="ECO:0007669"/>
    <property type="project" value="UniProtKB-SubCell"/>
</dbReference>
<sequence length="348" mass="40112">MGFGFERTSFLWVAVFVLVLVLCVCSDGCDLYEGSWVYDDLYPLYDPSSCPFIRKEFDCHKYGRPDTMFLKYKWQPADCDLPRFNSEEFLRRYKGKKIMYIGDSLSLNNWQSLVCVLHASISQPNITVHTIDSITAVTFLDYEVSVMLFHSLYLVDIEVKEIGRVMKLDSIKNGDIWKTMDVLIFNTWQWWGRRGTGQQWDYIQEGNMVYKDMDRMVAFQKGLMTWAKWVDSAVDTAKTTVFFQGISPSHYNGTDWNDPGVTNCFGQMEPIRGSTYPPGLPRAHIIVNEVLSTISKPVYLLDVTTLSQLRKDAHPSKYTGLNVMDCTHWCIPGLTDTWNQLLYAALMT</sequence>
<keyword evidence="11" id="KW-1185">Reference proteome</keyword>
<comment type="similarity">
    <text evidence="2">Belongs to the PC-esterase family. TBL subfamily.</text>
</comment>
<protein>
    <recommendedName>
        <fullName evidence="12">Trichome birefringence-like N-terminal domain-containing protein</fullName>
    </recommendedName>
</protein>
<dbReference type="InterPro" id="IPR026057">
    <property type="entry name" value="TBL_C"/>
</dbReference>
<dbReference type="InterPro" id="IPR029962">
    <property type="entry name" value="TBL"/>
</dbReference>
<evidence type="ECO:0000256" key="5">
    <source>
        <dbReference type="ARBA" id="ARBA00022989"/>
    </source>
</evidence>
<dbReference type="Pfam" id="PF14416">
    <property type="entry name" value="PMR5N"/>
    <property type="match status" value="1"/>
</dbReference>
<evidence type="ECO:0000256" key="4">
    <source>
        <dbReference type="ARBA" id="ARBA00022968"/>
    </source>
</evidence>
<evidence type="ECO:0000256" key="6">
    <source>
        <dbReference type="ARBA" id="ARBA00023136"/>
    </source>
</evidence>
<keyword evidence="3" id="KW-0812">Transmembrane</keyword>
<feature type="chain" id="PRO_5029505182" description="Trichome birefringence-like N-terminal domain-containing protein" evidence="7">
    <location>
        <begin position="27"/>
        <end position="348"/>
    </location>
</feature>
<feature type="domain" description="Trichome birefringence-like C-terminal" evidence="8">
    <location>
        <begin position="81"/>
        <end position="344"/>
    </location>
</feature>
<name>A0A7J7MDE4_9MAGN</name>
<dbReference type="EMBL" id="JACGCM010001609">
    <property type="protein sequence ID" value="KAF6152810.1"/>
    <property type="molecule type" value="Genomic_DNA"/>
</dbReference>
<gene>
    <name evidence="10" type="ORF">GIB67_004639</name>
</gene>
<dbReference type="GO" id="GO:0005794">
    <property type="term" value="C:Golgi apparatus"/>
    <property type="evidence" value="ECO:0007669"/>
    <property type="project" value="TreeGrafter"/>
</dbReference>
<comment type="subcellular location">
    <subcellularLocation>
        <location evidence="1">Membrane</location>
        <topology evidence="1">Single-pass membrane protein</topology>
    </subcellularLocation>
</comment>
<evidence type="ECO:0008006" key="12">
    <source>
        <dbReference type="Google" id="ProtNLM"/>
    </source>
</evidence>
<evidence type="ECO:0000256" key="3">
    <source>
        <dbReference type="ARBA" id="ARBA00022692"/>
    </source>
</evidence>
<evidence type="ECO:0000313" key="10">
    <source>
        <dbReference type="EMBL" id="KAF6152810.1"/>
    </source>
</evidence>
<evidence type="ECO:0000256" key="1">
    <source>
        <dbReference type="ARBA" id="ARBA00004167"/>
    </source>
</evidence>
<accession>A0A7J7MDE4</accession>
<keyword evidence="6" id="KW-0472">Membrane</keyword>
<dbReference type="Pfam" id="PF13839">
    <property type="entry name" value="PC-Esterase"/>
    <property type="match status" value="1"/>
</dbReference>
<reference evidence="10 11" key="1">
    <citation type="journal article" date="2020" name="IScience">
        <title>Genome Sequencing of the Endangered Kingdonia uniflora (Circaeasteraceae, Ranunculales) Reveals Potential Mechanisms of Evolutionary Specialization.</title>
        <authorList>
            <person name="Sun Y."/>
            <person name="Deng T."/>
            <person name="Zhang A."/>
            <person name="Moore M.J."/>
            <person name="Landis J.B."/>
            <person name="Lin N."/>
            <person name="Zhang H."/>
            <person name="Zhang X."/>
            <person name="Huang J."/>
            <person name="Zhang X."/>
            <person name="Sun H."/>
            <person name="Wang H."/>
        </authorList>
    </citation>
    <scope>NUCLEOTIDE SEQUENCE [LARGE SCALE GENOMIC DNA]</scope>
    <source>
        <strain evidence="10">TB1705</strain>
        <tissue evidence="10">Leaf</tissue>
    </source>
</reference>